<dbReference type="EMBL" id="JAAJBV010000001">
    <property type="protein sequence ID" value="NHM03251.1"/>
    <property type="molecule type" value="Genomic_DNA"/>
</dbReference>
<dbReference type="Proteomes" id="UP000761423">
    <property type="component" value="Unassembled WGS sequence"/>
</dbReference>
<comment type="caution">
    <text evidence="2">The sequence shown here is derived from an EMBL/GenBank/DDBJ whole genome shotgun (WGS) entry which is preliminary data.</text>
</comment>
<evidence type="ECO:0000313" key="3">
    <source>
        <dbReference type="Proteomes" id="UP000761423"/>
    </source>
</evidence>
<accession>A0ABX0I9F3</accession>
<evidence type="ECO:0000259" key="1">
    <source>
        <dbReference type="Pfam" id="PF13568"/>
    </source>
</evidence>
<gene>
    <name evidence="2" type="ORF">G4L40_00885</name>
</gene>
<reference evidence="2 3" key="1">
    <citation type="submission" date="2020-02" db="EMBL/GenBank/DDBJ databases">
        <authorList>
            <person name="Chen W.-M."/>
        </authorList>
    </citation>
    <scope>NUCLEOTIDE SEQUENCE [LARGE SCALE GENOMIC DNA]</scope>
    <source>
        <strain evidence="2 3">TWA-26</strain>
    </source>
</reference>
<dbReference type="RefSeq" id="WP_166235101.1">
    <property type="nucleotide sequence ID" value="NZ_JAAJBV010000001.1"/>
</dbReference>
<sequence>MKKFHYIVLFLYTIIGFAQTDVKVADSLFREDQIYFSVSYNFLQNKPDNFSQYSFSAGLTAGVFRDFPITKNRHWSIAPGLGYSYNDLKQNIEIQTVSPYSPTPETGIVRSRMILHYLEMPLEIRWRNASPDSHKFWRIHTGLKASYLLGGKFNYESTTLGNGSENIKNVLNKFQYGVYVSFGFNTWNPYIYYGLNPIFDKDKTAVENNVTALNIGLKFYIL</sequence>
<proteinExistence type="predicted"/>
<protein>
    <submittedName>
        <fullName evidence="2">PorT family protein</fullName>
    </submittedName>
</protein>
<feature type="domain" description="Outer membrane protein beta-barrel" evidence="1">
    <location>
        <begin position="17"/>
        <end position="200"/>
    </location>
</feature>
<keyword evidence="3" id="KW-1185">Reference proteome</keyword>
<dbReference type="InterPro" id="IPR025665">
    <property type="entry name" value="Beta-barrel_OMP_2"/>
</dbReference>
<evidence type="ECO:0000313" key="2">
    <source>
        <dbReference type="EMBL" id="NHM03251.1"/>
    </source>
</evidence>
<organism evidence="2 3">
    <name type="scientific">Flavobacterium celericrescens</name>
    <dbReference type="NCBI Taxonomy" id="2709780"/>
    <lineage>
        <taxon>Bacteria</taxon>
        <taxon>Pseudomonadati</taxon>
        <taxon>Bacteroidota</taxon>
        <taxon>Flavobacteriia</taxon>
        <taxon>Flavobacteriales</taxon>
        <taxon>Flavobacteriaceae</taxon>
        <taxon>Flavobacterium</taxon>
    </lineage>
</organism>
<name>A0ABX0I9F3_9FLAO</name>
<dbReference type="Pfam" id="PF13568">
    <property type="entry name" value="OMP_b-brl_2"/>
    <property type="match status" value="1"/>
</dbReference>